<name>A5AYA0_VITVI</name>
<sequence length="188" mass="21696">MVSSNRNIEFIGDTSKKIHRETKQIPRMKSSKKECQRKINTARGMRDRTLRLPLEIGDKIFYLLPDTVLEVPLKLGKKPVLEATIWFHPWRSTCLEFKELSSKEQNYSGIQEAKVDDSSMTVGYWGPSSIANYLHNIRISQEVFNSMETKREITATRSKYANMDYLLGTSFMSQVVETCFASSISVWK</sequence>
<protein>
    <recommendedName>
        <fullName evidence="1">TCP domain-containing protein</fullName>
    </recommendedName>
</protein>
<accession>A5AYA0</accession>
<dbReference type="AlphaFoldDB" id="A5AYA0"/>
<dbReference type="InterPro" id="IPR017887">
    <property type="entry name" value="TF_TCP_subgr"/>
</dbReference>
<dbReference type="EMBL" id="AM439981">
    <property type="protein sequence ID" value="CAN65042.1"/>
    <property type="molecule type" value="Genomic_DNA"/>
</dbReference>
<evidence type="ECO:0000313" key="2">
    <source>
        <dbReference type="EMBL" id="CAN65042.1"/>
    </source>
</evidence>
<proteinExistence type="predicted"/>
<gene>
    <name evidence="2" type="ORF">VITISV_013020</name>
</gene>
<organism evidence="2">
    <name type="scientific">Vitis vinifera</name>
    <name type="common">Grape</name>
    <dbReference type="NCBI Taxonomy" id="29760"/>
    <lineage>
        <taxon>Eukaryota</taxon>
        <taxon>Viridiplantae</taxon>
        <taxon>Streptophyta</taxon>
        <taxon>Embryophyta</taxon>
        <taxon>Tracheophyta</taxon>
        <taxon>Spermatophyta</taxon>
        <taxon>Magnoliopsida</taxon>
        <taxon>eudicotyledons</taxon>
        <taxon>Gunneridae</taxon>
        <taxon>Pentapetalae</taxon>
        <taxon>rosids</taxon>
        <taxon>Vitales</taxon>
        <taxon>Vitaceae</taxon>
        <taxon>Viteae</taxon>
        <taxon>Vitis</taxon>
    </lineage>
</organism>
<evidence type="ECO:0000259" key="1">
    <source>
        <dbReference type="Pfam" id="PF03634"/>
    </source>
</evidence>
<reference evidence="2" key="1">
    <citation type="journal article" date="2007" name="PLoS ONE">
        <title>The first genome sequence of an elite grapevine cultivar (Pinot noir Vitis vinifera L.): coping with a highly heterozygous genome.</title>
        <authorList>
            <person name="Velasco R."/>
            <person name="Zharkikh A."/>
            <person name="Troggio M."/>
            <person name="Cartwright D.A."/>
            <person name="Cestaro A."/>
            <person name="Pruss D."/>
            <person name="Pindo M."/>
            <person name="FitzGerald L.M."/>
            <person name="Vezzulli S."/>
            <person name="Reid J."/>
            <person name="Malacarne G."/>
            <person name="Iliev D."/>
            <person name="Coppola G."/>
            <person name="Wardell B."/>
            <person name="Micheletti D."/>
            <person name="Macalma T."/>
            <person name="Facci M."/>
            <person name="Mitchell J.T."/>
            <person name="Perazzolli M."/>
            <person name="Eldredge G."/>
            <person name="Gatto P."/>
            <person name="Oyzerski R."/>
            <person name="Moretto M."/>
            <person name="Gutin N."/>
            <person name="Stefanini M."/>
            <person name="Chen Y."/>
            <person name="Segala C."/>
            <person name="Davenport C."/>
            <person name="Dematte L."/>
            <person name="Mraz A."/>
            <person name="Battilana J."/>
            <person name="Stormo K."/>
            <person name="Costa F."/>
            <person name="Tao Q."/>
            <person name="Si-Ammour A."/>
            <person name="Harkins T."/>
            <person name="Lackey A."/>
            <person name="Perbost C."/>
            <person name="Taillon B."/>
            <person name="Stella A."/>
            <person name="Solovyev V."/>
            <person name="Fawcett J.A."/>
            <person name="Sterck L."/>
            <person name="Vandepoele K."/>
            <person name="Grando S.M."/>
            <person name="Toppo S."/>
            <person name="Moser C."/>
            <person name="Lanchbury J."/>
            <person name="Bogden R."/>
            <person name="Skolnick M."/>
            <person name="Sgaramella V."/>
            <person name="Bhatnagar S.K."/>
            <person name="Fontana P."/>
            <person name="Gutin A."/>
            <person name="Van de Peer Y."/>
            <person name="Salamini F."/>
            <person name="Viola R."/>
        </authorList>
    </citation>
    <scope>NUCLEOTIDE SEQUENCE</scope>
</reference>
<dbReference type="Pfam" id="PF03634">
    <property type="entry name" value="TCP"/>
    <property type="match status" value="1"/>
</dbReference>
<feature type="domain" description="TCP" evidence="1">
    <location>
        <begin position="31"/>
        <end position="63"/>
    </location>
</feature>